<evidence type="ECO:0000313" key="2">
    <source>
        <dbReference type="Proteomes" id="UP001055125"/>
    </source>
</evidence>
<evidence type="ECO:0008006" key="3">
    <source>
        <dbReference type="Google" id="ProtNLM"/>
    </source>
</evidence>
<protein>
    <recommendedName>
        <fullName evidence="3">DUF4926 domain-containing protein</fullName>
    </recommendedName>
</protein>
<gene>
    <name evidence="1" type="ORF">OCOJLMKI_3720</name>
</gene>
<comment type="caution">
    <text evidence="1">The sequence shown here is derived from an EMBL/GenBank/DDBJ whole genome shotgun (WGS) entry which is preliminary data.</text>
</comment>
<dbReference type="EMBL" id="BPQP01000062">
    <property type="protein sequence ID" value="GJD96499.1"/>
    <property type="molecule type" value="Genomic_DNA"/>
</dbReference>
<proteinExistence type="predicted"/>
<organism evidence="1 2">
    <name type="scientific">Methylobacterium iners</name>
    <dbReference type="NCBI Taxonomy" id="418707"/>
    <lineage>
        <taxon>Bacteria</taxon>
        <taxon>Pseudomonadati</taxon>
        <taxon>Pseudomonadota</taxon>
        <taxon>Alphaproteobacteria</taxon>
        <taxon>Hyphomicrobiales</taxon>
        <taxon>Methylobacteriaceae</taxon>
        <taxon>Methylobacterium</taxon>
    </lineage>
</organism>
<evidence type="ECO:0000313" key="1">
    <source>
        <dbReference type="EMBL" id="GJD96499.1"/>
    </source>
</evidence>
<keyword evidence="2" id="KW-1185">Reference proteome</keyword>
<name>A0ABQ4S1Z9_9HYPH</name>
<accession>A0ABQ4S1Z9</accession>
<dbReference type="RefSeq" id="WP_238245603.1">
    <property type="nucleotide sequence ID" value="NZ_BPQP01000062.1"/>
</dbReference>
<dbReference type="Proteomes" id="UP001055125">
    <property type="component" value="Unassembled WGS sequence"/>
</dbReference>
<reference evidence="1" key="2">
    <citation type="submission" date="2021-08" db="EMBL/GenBank/DDBJ databases">
        <authorList>
            <person name="Tani A."/>
            <person name="Ola A."/>
            <person name="Ogura Y."/>
            <person name="Katsura K."/>
            <person name="Hayashi T."/>
        </authorList>
    </citation>
    <scope>NUCLEOTIDE SEQUENCE</scope>
    <source>
        <strain evidence="1">DSM 19015</strain>
    </source>
</reference>
<reference evidence="1" key="1">
    <citation type="journal article" date="2021" name="Front. Microbiol.">
        <title>Comprehensive Comparative Genomics and Phenotyping of Methylobacterium Species.</title>
        <authorList>
            <person name="Alessa O."/>
            <person name="Ogura Y."/>
            <person name="Fujitani Y."/>
            <person name="Takami H."/>
            <person name="Hayashi T."/>
            <person name="Sahin N."/>
            <person name="Tani A."/>
        </authorList>
    </citation>
    <scope>NUCLEOTIDE SEQUENCE</scope>
    <source>
        <strain evidence="1">DSM 19015</strain>
    </source>
</reference>
<sequence>MSDRLVSLMLDSRPTASGGPEGTAFRELDRVRTLVEILGEDGESVPAGSMGTVVAIWGEGARFEVEFTRPVETLAAIEPGSLTLVERARD</sequence>